<feature type="domain" description="HTH lysR-type" evidence="5">
    <location>
        <begin position="13"/>
        <end position="70"/>
    </location>
</feature>
<dbReference type="CDD" id="cd05466">
    <property type="entry name" value="PBP2_LTTR_substrate"/>
    <property type="match status" value="1"/>
</dbReference>
<dbReference type="SUPFAM" id="SSF53850">
    <property type="entry name" value="Periplasmic binding protein-like II"/>
    <property type="match status" value="1"/>
</dbReference>
<organism evidence="6 7">
    <name type="scientific">Mesorhizobium shonense</name>
    <dbReference type="NCBI Taxonomy" id="1209948"/>
    <lineage>
        <taxon>Bacteria</taxon>
        <taxon>Pseudomonadati</taxon>
        <taxon>Pseudomonadota</taxon>
        <taxon>Alphaproteobacteria</taxon>
        <taxon>Hyphomicrobiales</taxon>
        <taxon>Phyllobacteriaceae</taxon>
        <taxon>Mesorhizobium</taxon>
    </lineage>
</organism>
<dbReference type="GO" id="GO:0003677">
    <property type="term" value="F:DNA binding"/>
    <property type="evidence" value="ECO:0007669"/>
    <property type="project" value="UniProtKB-KW"/>
</dbReference>
<reference evidence="6 7" key="1">
    <citation type="submission" date="2024-06" db="EMBL/GenBank/DDBJ databases">
        <title>Genomic Encyclopedia of Type Strains, Phase IV (KMG-IV): sequencing the most valuable type-strain genomes for metagenomic binning, comparative biology and taxonomic classification.</title>
        <authorList>
            <person name="Goeker M."/>
        </authorList>
    </citation>
    <scope>NUCLEOTIDE SEQUENCE [LARGE SCALE GENOMIC DNA]</scope>
    <source>
        <strain evidence="6 7">DSM 29846</strain>
    </source>
</reference>
<evidence type="ECO:0000259" key="5">
    <source>
        <dbReference type="PROSITE" id="PS50931"/>
    </source>
</evidence>
<dbReference type="InterPro" id="IPR000847">
    <property type="entry name" value="LysR_HTH_N"/>
</dbReference>
<dbReference type="SUPFAM" id="SSF46785">
    <property type="entry name" value="Winged helix' DNA-binding domain"/>
    <property type="match status" value="1"/>
</dbReference>
<dbReference type="InterPro" id="IPR036390">
    <property type="entry name" value="WH_DNA-bd_sf"/>
</dbReference>
<protein>
    <submittedName>
        <fullName evidence="6">DNA-binding transcriptional LysR family regulator</fullName>
    </submittedName>
</protein>
<dbReference type="InterPro" id="IPR036388">
    <property type="entry name" value="WH-like_DNA-bd_sf"/>
</dbReference>
<evidence type="ECO:0000256" key="1">
    <source>
        <dbReference type="ARBA" id="ARBA00009437"/>
    </source>
</evidence>
<dbReference type="Pfam" id="PF03466">
    <property type="entry name" value="LysR_substrate"/>
    <property type="match status" value="1"/>
</dbReference>
<sequence length="295" mass="32558">MTFKRNFYAIRDMDIELARTFIEIVSTGSFIRAAERLNVAQTTVSARIRNLEQQLGRALFVRHKGGASLTPAGEQFLRHAPMFVQLWQRTLHQVAVPPGRRAVLTVGSEVSLAQPLLLDWVRWMRRSLQDIALRVHVDVPQDLINQVASGLVDLAIMYAPPHRPGLKIDLLIDEKLVLVTTNSEARVLDESDYVYMDWGPDFGLHHGMNFPSAAPDLSFDLGPLALSYVLATGGSGYFRMSSVQPHIEAGRLHLVPEMPQFSYPVYAVQSASADESAVGPALAGLHAVADGDIKP</sequence>
<dbReference type="PANTHER" id="PTHR30579">
    <property type="entry name" value="TRANSCRIPTIONAL REGULATOR"/>
    <property type="match status" value="1"/>
</dbReference>
<keyword evidence="4" id="KW-0804">Transcription</keyword>
<comment type="caution">
    <text evidence="6">The sequence shown here is derived from an EMBL/GenBank/DDBJ whole genome shotgun (WGS) entry which is preliminary data.</text>
</comment>
<name>A0ABV2HWL1_9HYPH</name>
<keyword evidence="7" id="KW-1185">Reference proteome</keyword>
<evidence type="ECO:0000313" key="7">
    <source>
        <dbReference type="Proteomes" id="UP001549036"/>
    </source>
</evidence>
<proteinExistence type="inferred from homology"/>
<dbReference type="PRINTS" id="PR00039">
    <property type="entry name" value="HTHLYSR"/>
</dbReference>
<dbReference type="Proteomes" id="UP001549036">
    <property type="component" value="Unassembled WGS sequence"/>
</dbReference>
<dbReference type="PROSITE" id="PS50931">
    <property type="entry name" value="HTH_LYSR"/>
    <property type="match status" value="1"/>
</dbReference>
<dbReference type="Pfam" id="PF00126">
    <property type="entry name" value="HTH_1"/>
    <property type="match status" value="1"/>
</dbReference>
<evidence type="ECO:0000256" key="3">
    <source>
        <dbReference type="ARBA" id="ARBA00023125"/>
    </source>
</evidence>
<dbReference type="Gene3D" id="1.10.10.10">
    <property type="entry name" value="Winged helix-like DNA-binding domain superfamily/Winged helix DNA-binding domain"/>
    <property type="match status" value="1"/>
</dbReference>
<accession>A0ABV2HWL1</accession>
<dbReference type="Gene3D" id="3.40.190.290">
    <property type="match status" value="1"/>
</dbReference>
<dbReference type="RefSeq" id="WP_245460230.1">
    <property type="nucleotide sequence ID" value="NZ_JBEPLM010000007.1"/>
</dbReference>
<dbReference type="InterPro" id="IPR050176">
    <property type="entry name" value="LTTR"/>
</dbReference>
<evidence type="ECO:0000256" key="4">
    <source>
        <dbReference type="ARBA" id="ARBA00023163"/>
    </source>
</evidence>
<keyword evidence="3 6" id="KW-0238">DNA-binding</keyword>
<gene>
    <name evidence="6" type="ORF">ABID26_004116</name>
</gene>
<dbReference type="PANTHER" id="PTHR30579:SF8">
    <property type="entry name" value="HTH-TYPE TRANSCRIPTIONAL REGULATOR HDFR"/>
    <property type="match status" value="1"/>
</dbReference>
<keyword evidence="2" id="KW-0805">Transcription regulation</keyword>
<evidence type="ECO:0000256" key="2">
    <source>
        <dbReference type="ARBA" id="ARBA00023015"/>
    </source>
</evidence>
<dbReference type="InterPro" id="IPR005119">
    <property type="entry name" value="LysR_subst-bd"/>
</dbReference>
<evidence type="ECO:0000313" key="6">
    <source>
        <dbReference type="EMBL" id="MET3594708.1"/>
    </source>
</evidence>
<comment type="similarity">
    <text evidence="1">Belongs to the LysR transcriptional regulatory family.</text>
</comment>
<dbReference type="EMBL" id="JBEPLM010000007">
    <property type="protein sequence ID" value="MET3594708.1"/>
    <property type="molecule type" value="Genomic_DNA"/>
</dbReference>